<dbReference type="InParanoid" id="B3MHT8"/>
<evidence type="ECO:0000256" key="6">
    <source>
        <dbReference type="ARBA" id="ARBA00022824"/>
    </source>
</evidence>
<comment type="similarity">
    <text evidence="2 11">Belongs to the diacylglycerol acyltransferase family.</text>
</comment>
<dbReference type="CDD" id="cd07987">
    <property type="entry name" value="LPLAT_MGAT-like"/>
    <property type="match status" value="1"/>
</dbReference>
<dbReference type="AlphaFoldDB" id="B3MHT8"/>
<keyword evidence="10 12" id="KW-0012">Acyltransferase</keyword>
<dbReference type="PANTHER" id="PTHR12317">
    <property type="entry name" value="DIACYLGLYCEROL O-ACYLTRANSFERASE"/>
    <property type="match status" value="1"/>
</dbReference>
<keyword evidence="13" id="KW-1185">Reference proteome</keyword>
<evidence type="ECO:0000256" key="7">
    <source>
        <dbReference type="ARBA" id="ARBA00022989"/>
    </source>
</evidence>
<name>B3MHT8_DROAN</name>
<keyword evidence="7 11" id="KW-1133">Transmembrane helix</keyword>
<dbReference type="FunCoup" id="B3MHT8">
    <property type="interactions" value="80"/>
</dbReference>
<evidence type="ECO:0000256" key="4">
    <source>
        <dbReference type="ARBA" id="ARBA00022679"/>
    </source>
</evidence>
<dbReference type="HOGENOM" id="CLU_023995_0_1_1"/>
<evidence type="ECO:0000256" key="9">
    <source>
        <dbReference type="ARBA" id="ARBA00023136"/>
    </source>
</evidence>
<keyword evidence="5 11" id="KW-0812">Transmembrane</keyword>
<sequence>MLVPILWSSVAGQSPIESEVPFKNRWKIHSREDTMKIEWAPLNIPLDRRLQTFFTAFFTYTIFWLPIISTFCTPFLLYYSGFYLRTFLLIYFVYIYWDYKKHFGIMEGNGWLVALFRKNPSYRDYFPVELVKTAELPPDRNYILSCFPHGLLGMGICVNMGMDIPKWLKLFPQVRPKIATLDHHFKTPFLREVIRLWGMVSVCKESLVYLLNKSNDPKHEDNQDGFTSNAVAILVGGAQEAMDSHPGQYVLTLRNRKGFVKMAIRTGSSIVPTFSFGEVDIYDQVENPPNSKLRRFQNAVKKLTGVSPIIPKGRGIFNYSFGILPYRGRIVQVVGAPIDVVQSDEPDSAYVDEIHGKVIEALEKIFEDYKDKYIQNSHRTKLVIQ</sequence>
<dbReference type="GO" id="GO:0005789">
    <property type="term" value="C:endoplasmic reticulum membrane"/>
    <property type="evidence" value="ECO:0007669"/>
    <property type="project" value="UniProtKB-SubCell"/>
</dbReference>
<feature type="transmembrane region" description="Helical" evidence="11">
    <location>
        <begin position="77"/>
        <end position="97"/>
    </location>
</feature>
<dbReference type="STRING" id="7217.B3MHT8"/>
<dbReference type="EMBL" id="CH902619">
    <property type="protein sequence ID" value="EDV36925.2"/>
    <property type="molecule type" value="Genomic_DNA"/>
</dbReference>
<gene>
    <name evidence="12" type="primary">Dana\GF13199</name>
    <name evidence="12" type="synonym">dana_GLEANR_13213</name>
    <name evidence="12" type="ORF">GF13199</name>
</gene>
<evidence type="ECO:0000256" key="8">
    <source>
        <dbReference type="ARBA" id="ARBA00023098"/>
    </source>
</evidence>
<reference evidence="12 13" key="1">
    <citation type="journal article" date="2007" name="Nature">
        <title>Evolution of genes and genomes on the Drosophila phylogeny.</title>
        <authorList>
            <consortium name="Drosophila 12 Genomes Consortium"/>
            <person name="Clark A.G."/>
            <person name="Eisen M.B."/>
            <person name="Smith D.R."/>
            <person name="Bergman C.M."/>
            <person name="Oliver B."/>
            <person name="Markow T.A."/>
            <person name="Kaufman T.C."/>
            <person name="Kellis M."/>
            <person name="Gelbart W."/>
            <person name="Iyer V.N."/>
            <person name="Pollard D.A."/>
            <person name="Sackton T.B."/>
            <person name="Larracuente A.M."/>
            <person name="Singh N.D."/>
            <person name="Abad J.P."/>
            <person name="Abt D.N."/>
            <person name="Adryan B."/>
            <person name="Aguade M."/>
            <person name="Akashi H."/>
            <person name="Anderson W.W."/>
            <person name="Aquadro C.F."/>
            <person name="Ardell D.H."/>
            <person name="Arguello R."/>
            <person name="Artieri C.G."/>
            <person name="Barbash D.A."/>
            <person name="Barker D."/>
            <person name="Barsanti P."/>
            <person name="Batterham P."/>
            <person name="Batzoglou S."/>
            <person name="Begun D."/>
            <person name="Bhutkar A."/>
            <person name="Blanco E."/>
            <person name="Bosak S.A."/>
            <person name="Bradley R.K."/>
            <person name="Brand A.D."/>
            <person name="Brent M.R."/>
            <person name="Brooks A.N."/>
            <person name="Brown R.H."/>
            <person name="Butlin R.K."/>
            <person name="Caggese C."/>
            <person name="Calvi B.R."/>
            <person name="Bernardo de Carvalho A."/>
            <person name="Caspi A."/>
            <person name="Castrezana S."/>
            <person name="Celniker S.E."/>
            <person name="Chang J.L."/>
            <person name="Chapple C."/>
            <person name="Chatterji S."/>
            <person name="Chinwalla A."/>
            <person name="Civetta A."/>
            <person name="Clifton S.W."/>
            <person name="Comeron J.M."/>
            <person name="Costello J.C."/>
            <person name="Coyne J.A."/>
            <person name="Daub J."/>
            <person name="David R.G."/>
            <person name="Delcher A.L."/>
            <person name="Delehaunty K."/>
            <person name="Do C.B."/>
            <person name="Ebling H."/>
            <person name="Edwards K."/>
            <person name="Eickbush T."/>
            <person name="Evans J.D."/>
            <person name="Filipski A."/>
            <person name="Findeiss S."/>
            <person name="Freyhult E."/>
            <person name="Fulton L."/>
            <person name="Fulton R."/>
            <person name="Garcia A.C."/>
            <person name="Gardiner A."/>
            <person name="Garfield D.A."/>
            <person name="Garvin B.E."/>
            <person name="Gibson G."/>
            <person name="Gilbert D."/>
            <person name="Gnerre S."/>
            <person name="Godfrey J."/>
            <person name="Good R."/>
            <person name="Gotea V."/>
            <person name="Gravely B."/>
            <person name="Greenberg A.J."/>
            <person name="Griffiths-Jones S."/>
            <person name="Gross S."/>
            <person name="Guigo R."/>
            <person name="Gustafson E.A."/>
            <person name="Haerty W."/>
            <person name="Hahn M.W."/>
            <person name="Halligan D.L."/>
            <person name="Halpern A.L."/>
            <person name="Halter G.M."/>
            <person name="Han M.V."/>
            <person name="Heger A."/>
            <person name="Hillier L."/>
            <person name="Hinrichs A.S."/>
            <person name="Holmes I."/>
            <person name="Hoskins R.A."/>
            <person name="Hubisz M.J."/>
            <person name="Hultmark D."/>
            <person name="Huntley M.A."/>
            <person name="Jaffe D.B."/>
            <person name="Jagadeeshan S."/>
            <person name="Jeck W.R."/>
            <person name="Johnson J."/>
            <person name="Jones C.D."/>
            <person name="Jordan W.C."/>
            <person name="Karpen G.H."/>
            <person name="Kataoka E."/>
            <person name="Keightley P.D."/>
            <person name="Kheradpour P."/>
            <person name="Kirkness E.F."/>
            <person name="Koerich L.B."/>
            <person name="Kristiansen K."/>
            <person name="Kudrna D."/>
            <person name="Kulathinal R.J."/>
            <person name="Kumar S."/>
            <person name="Kwok R."/>
            <person name="Lander E."/>
            <person name="Langley C.H."/>
            <person name="Lapoint R."/>
            <person name="Lazzaro B.P."/>
            <person name="Lee S.J."/>
            <person name="Levesque L."/>
            <person name="Li R."/>
            <person name="Lin C.F."/>
            <person name="Lin M.F."/>
            <person name="Lindblad-Toh K."/>
            <person name="Llopart A."/>
            <person name="Long M."/>
            <person name="Low L."/>
            <person name="Lozovsky E."/>
            <person name="Lu J."/>
            <person name="Luo M."/>
            <person name="Machado C.A."/>
            <person name="Makalowski W."/>
            <person name="Marzo M."/>
            <person name="Matsuda M."/>
            <person name="Matzkin L."/>
            <person name="McAllister B."/>
            <person name="McBride C.S."/>
            <person name="McKernan B."/>
            <person name="McKernan K."/>
            <person name="Mendez-Lago M."/>
            <person name="Minx P."/>
            <person name="Mollenhauer M.U."/>
            <person name="Montooth K."/>
            <person name="Mount S.M."/>
            <person name="Mu X."/>
            <person name="Myers E."/>
            <person name="Negre B."/>
            <person name="Newfeld S."/>
            <person name="Nielsen R."/>
            <person name="Noor M.A."/>
            <person name="O'Grady P."/>
            <person name="Pachter L."/>
            <person name="Papaceit M."/>
            <person name="Parisi M.J."/>
            <person name="Parisi M."/>
            <person name="Parts L."/>
            <person name="Pedersen J.S."/>
            <person name="Pesole G."/>
            <person name="Phillippy A.M."/>
            <person name="Ponting C.P."/>
            <person name="Pop M."/>
            <person name="Porcelli D."/>
            <person name="Powell J.R."/>
            <person name="Prohaska S."/>
            <person name="Pruitt K."/>
            <person name="Puig M."/>
            <person name="Quesneville H."/>
            <person name="Ram K.R."/>
            <person name="Rand D."/>
            <person name="Rasmussen M.D."/>
            <person name="Reed L.K."/>
            <person name="Reenan R."/>
            <person name="Reily A."/>
            <person name="Remington K.A."/>
            <person name="Rieger T.T."/>
            <person name="Ritchie M.G."/>
            <person name="Robin C."/>
            <person name="Rogers Y.H."/>
            <person name="Rohde C."/>
            <person name="Rozas J."/>
            <person name="Rubenfield M.J."/>
            <person name="Ruiz A."/>
            <person name="Russo S."/>
            <person name="Salzberg S.L."/>
            <person name="Sanchez-Gracia A."/>
            <person name="Saranga D.J."/>
            <person name="Sato H."/>
            <person name="Schaeffer S.W."/>
            <person name="Schatz M.C."/>
            <person name="Schlenke T."/>
            <person name="Schwartz R."/>
            <person name="Segarra C."/>
            <person name="Singh R.S."/>
            <person name="Sirot L."/>
            <person name="Sirota M."/>
            <person name="Sisneros N.B."/>
            <person name="Smith C.D."/>
            <person name="Smith T.F."/>
            <person name="Spieth J."/>
            <person name="Stage D.E."/>
            <person name="Stark A."/>
            <person name="Stephan W."/>
            <person name="Strausberg R.L."/>
            <person name="Strempel S."/>
            <person name="Sturgill D."/>
            <person name="Sutton G."/>
            <person name="Sutton G.G."/>
            <person name="Tao W."/>
            <person name="Teichmann S."/>
            <person name="Tobari Y.N."/>
            <person name="Tomimura Y."/>
            <person name="Tsolas J.M."/>
            <person name="Valente V.L."/>
            <person name="Venter E."/>
            <person name="Venter J.C."/>
            <person name="Vicario S."/>
            <person name="Vieira F.G."/>
            <person name="Vilella A.J."/>
            <person name="Villasante A."/>
            <person name="Walenz B."/>
            <person name="Wang J."/>
            <person name="Wasserman M."/>
            <person name="Watts T."/>
            <person name="Wilson D."/>
            <person name="Wilson R.K."/>
            <person name="Wing R.A."/>
            <person name="Wolfner M.F."/>
            <person name="Wong A."/>
            <person name="Wong G.K."/>
            <person name="Wu C.I."/>
            <person name="Wu G."/>
            <person name="Yamamoto D."/>
            <person name="Yang H.P."/>
            <person name="Yang S.P."/>
            <person name="Yorke J.A."/>
            <person name="Yoshida K."/>
            <person name="Zdobnov E."/>
            <person name="Zhang P."/>
            <person name="Zhang Y."/>
            <person name="Zimin A.V."/>
            <person name="Baldwin J."/>
            <person name="Abdouelleil A."/>
            <person name="Abdulkadir J."/>
            <person name="Abebe A."/>
            <person name="Abera B."/>
            <person name="Abreu J."/>
            <person name="Acer S.C."/>
            <person name="Aftuck L."/>
            <person name="Alexander A."/>
            <person name="An P."/>
            <person name="Anderson E."/>
            <person name="Anderson S."/>
            <person name="Arachi H."/>
            <person name="Azer M."/>
            <person name="Bachantsang P."/>
            <person name="Barry A."/>
            <person name="Bayul T."/>
            <person name="Berlin A."/>
            <person name="Bessette D."/>
            <person name="Bloom T."/>
            <person name="Blye J."/>
            <person name="Boguslavskiy L."/>
            <person name="Bonnet C."/>
            <person name="Boukhgalter B."/>
            <person name="Bourzgui I."/>
            <person name="Brown A."/>
            <person name="Cahill P."/>
            <person name="Channer S."/>
            <person name="Cheshatsang Y."/>
            <person name="Chuda L."/>
            <person name="Citroen M."/>
            <person name="Collymore A."/>
            <person name="Cooke P."/>
            <person name="Costello M."/>
            <person name="D'Aco K."/>
            <person name="Daza R."/>
            <person name="De Haan G."/>
            <person name="DeGray S."/>
            <person name="DeMaso C."/>
            <person name="Dhargay N."/>
            <person name="Dooley K."/>
            <person name="Dooley E."/>
            <person name="Doricent M."/>
            <person name="Dorje P."/>
            <person name="Dorjee K."/>
            <person name="Dupes A."/>
            <person name="Elong R."/>
            <person name="Falk J."/>
            <person name="Farina A."/>
            <person name="Faro S."/>
            <person name="Ferguson D."/>
            <person name="Fisher S."/>
            <person name="Foley C.D."/>
            <person name="Franke A."/>
            <person name="Friedrich D."/>
            <person name="Gadbois L."/>
            <person name="Gearin G."/>
            <person name="Gearin C.R."/>
            <person name="Giannoukos G."/>
            <person name="Goode T."/>
            <person name="Graham J."/>
            <person name="Grandbois E."/>
            <person name="Grewal S."/>
            <person name="Gyaltsen K."/>
            <person name="Hafez N."/>
            <person name="Hagos B."/>
            <person name="Hall J."/>
            <person name="Henson C."/>
            <person name="Hollinger A."/>
            <person name="Honan T."/>
            <person name="Huard M.D."/>
            <person name="Hughes L."/>
            <person name="Hurhula B."/>
            <person name="Husby M.E."/>
            <person name="Kamat A."/>
            <person name="Kanga B."/>
            <person name="Kashin S."/>
            <person name="Khazanovich D."/>
            <person name="Kisner P."/>
            <person name="Lance K."/>
            <person name="Lara M."/>
            <person name="Lee W."/>
            <person name="Lennon N."/>
            <person name="Letendre F."/>
            <person name="LeVine R."/>
            <person name="Lipovsky A."/>
            <person name="Liu X."/>
            <person name="Liu J."/>
            <person name="Liu S."/>
            <person name="Lokyitsang T."/>
            <person name="Lokyitsang Y."/>
            <person name="Lubonja R."/>
            <person name="Lui A."/>
            <person name="MacDonald P."/>
            <person name="Magnisalis V."/>
            <person name="Maru K."/>
            <person name="Matthews C."/>
            <person name="McCusker W."/>
            <person name="McDonough S."/>
            <person name="Mehta T."/>
            <person name="Meldrim J."/>
            <person name="Meneus L."/>
            <person name="Mihai O."/>
            <person name="Mihalev A."/>
            <person name="Mihova T."/>
            <person name="Mittelman R."/>
            <person name="Mlenga V."/>
            <person name="Montmayeur A."/>
            <person name="Mulrain L."/>
            <person name="Navidi A."/>
            <person name="Naylor J."/>
            <person name="Negash T."/>
            <person name="Nguyen T."/>
            <person name="Nguyen N."/>
            <person name="Nicol R."/>
            <person name="Norbu C."/>
            <person name="Norbu N."/>
            <person name="Novod N."/>
            <person name="O'Neill B."/>
            <person name="Osman S."/>
            <person name="Markiewicz E."/>
            <person name="Oyono O.L."/>
            <person name="Patti C."/>
            <person name="Phunkhang P."/>
            <person name="Pierre F."/>
            <person name="Priest M."/>
            <person name="Raghuraman S."/>
            <person name="Rege F."/>
            <person name="Reyes R."/>
            <person name="Rise C."/>
            <person name="Rogov P."/>
            <person name="Ross K."/>
            <person name="Ryan E."/>
            <person name="Settipalli S."/>
            <person name="Shea T."/>
            <person name="Sherpa N."/>
            <person name="Shi L."/>
            <person name="Shih D."/>
            <person name="Sparrow T."/>
            <person name="Spaulding J."/>
            <person name="Stalker J."/>
            <person name="Stange-Thomann N."/>
            <person name="Stavropoulos S."/>
            <person name="Stone C."/>
            <person name="Strader C."/>
            <person name="Tesfaye S."/>
            <person name="Thomson T."/>
            <person name="Thoulutsang Y."/>
            <person name="Thoulutsang D."/>
            <person name="Topham K."/>
            <person name="Topping I."/>
            <person name="Tsamla T."/>
            <person name="Vassiliev H."/>
            <person name="Vo A."/>
            <person name="Wangchuk T."/>
            <person name="Wangdi T."/>
            <person name="Weiand M."/>
            <person name="Wilkinson J."/>
            <person name="Wilson A."/>
            <person name="Yadav S."/>
            <person name="Young G."/>
            <person name="Yu Q."/>
            <person name="Zembek L."/>
            <person name="Zhong D."/>
            <person name="Zimmer A."/>
            <person name="Zwirko Z."/>
            <person name="Jaffe D.B."/>
            <person name="Alvarez P."/>
            <person name="Brockman W."/>
            <person name="Butler J."/>
            <person name="Chin C."/>
            <person name="Gnerre S."/>
            <person name="Grabherr M."/>
            <person name="Kleber M."/>
            <person name="Mauceli E."/>
            <person name="MacCallum I."/>
        </authorList>
    </citation>
    <scope>NUCLEOTIDE SEQUENCE [LARGE SCALE GENOMIC DNA]</scope>
    <source>
        <strain evidence="13">Tucson 14024-0371.13</strain>
    </source>
</reference>
<dbReference type="OrthoDB" id="264532at2759"/>
<keyword evidence="9 11" id="KW-0472">Membrane</keyword>
<evidence type="ECO:0000256" key="1">
    <source>
        <dbReference type="ARBA" id="ARBA00004477"/>
    </source>
</evidence>
<protein>
    <recommendedName>
        <fullName evidence="11">Acyltransferase</fullName>
        <ecNumber evidence="11">2.3.1.-</ecNumber>
    </recommendedName>
</protein>
<dbReference type="EC" id="2.3.1.-" evidence="11"/>
<dbReference type="GO" id="GO:0004144">
    <property type="term" value="F:diacylglycerol O-acyltransferase activity"/>
    <property type="evidence" value="ECO:0007669"/>
    <property type="project" value="TreeGrafter"/>
</dbReference>
<dbReference type="PANTHER" id="PTHR12317:SF79">
    <property type="entry name" value="ACYLTRANSFERASE"/>
    <property type="match status" value="1"/>
</dbReference>
<keyword evidence="4 11" id="KW-0808">Transferase</keyword>
<dbReference type="Proteomes" id="UP000007801">
    <property type="component" value="Unassembled WGS sequence"/>
</dbReference>
<dbReference type="InterPro" id="IPR007130">
    <property type="entry name" value="DAGAT"/>
</dbReference>
<evidence type="ECO:0000256" key="3">
    <source>
        <dbReference type="ARBA" id="ARBA00022516"/>
    </source>
</evidence>
<keyword evidence="6 11" id="KW-0256">Endoplasmic reticulum</keyword>
<keyword evidence="3" id="KW-0444">Lipid biosynthesis</keyword>
<organism evidence="12 13">
    <name type="scientific">Drosophila ananassae</name>
    <name type="common">Fruit fly</name>
    <dbReference type="NCBI Taxonomy" id="7217"/>
    <lineage>
        <taxon>Eukaryota</taxon>
        <taxon>Metazoa</taxon>
        <taxon>Ecdysozoa</taxon>
        <taxon>Arthropoda</taxon>
        <taxon>Hexapoda</taxon>
        <taxon>Insecta</taxon>
        <taxon>Pterygota</taxon>
        <taxon>Neoptera</taxon>
        <taxon>Endopterygota</taxon>
        <taxon>Diptera</taxon>
        <taxon>Brachycera</taxon>
        <taxon>Muscomorpha</taxon>
        <taxon>Ephydroidea</taxon>
        <taxon>Drosophilidae</taxon>
        <taxon>Drosophila</taxon>
        <taxon>Sophophora</taxon>
    </lineage>
</organism>
<evidence type="ECO:0000256" key="2">
    <source>
        <dbReference type="ARBA" id="ARBA00005420"/>
    </source>
</evidence>
<evidence type="ECO:0000256" key="10">
    <source>
        <dbReference type="ARBA" id="ARBA00023315"/>
    </source>
</evidence>
<evidence type="ECO:0000313" key="12">
    <source>
        <dbReference type="EMBL" id="EDV36925.2"/>
    </source>
</evidence>
<comment type="subcellular location">
    <subcellularLocation>
        <location evidence="1 11">Endoplasmic reticulum membrane</location>
        <topology evidence="1 11">Multi-pass membrane protein</topology>
    </subcellularLocation>
</comment>
<dbReference type="GO" id="GO:0019432">
    <property type="term" value="P:triglyceride biosynthetic process"/>
    <property type="evidence" value="ECO:0007669"/>
    <property type="project" value="TreeGrafter"/>
</dbReference>
<dbReference type="eggNOG" id="KOG0831">
    <property type="taxonomic scope" value="Eukaryota"/>
</dbReference>
<evidence type="ECO:0000256" key="11">
    <source>
        <dbReference type="RuleBase" id="RU367023"/>
    </source>
</evidence>
<keyword evidence="8" id="KW-0443">Lipid metabolism</keyword>
<feature type="transmembrane region" description="Helical" evidence="11">
    <location>
        <begin position="52"/>
        <end position="71"/>
    </location>
</feature>
<accession>B3MHT8</accession>
<evidence type="ECO:0000256" key="5">
    <source>
        <dbReference type="ARBA" id="ARBA00022692"/>
    </source>
</evidence>
<evidence type="ECO:0000313" key="13">
    <source>
        <dbReference type="Proteomes" id="UP000007801"/>
    </source>
</evidence>
<proteinExistence type="inferred from homology"/>
<dbReference type="Pfam" id="PF03982">
    <property type="entry name" value="DAGAT"/>
    <property type="match status" value="1"/>
</dbReference>